<dbReference type="PANTHER" id="PTHR39176:SF1">
    <property type="entry name" value="PERIPLASMIC PROTEIN"/>
    <property type="match status" value="1"/>
</dbReference>
<dbReference type="RefSeq" id="WP_212120432.1">
    <property type="nucleotide sequence ID" value="NZ_JAGTPX020000018.1"/>
</dbReference>
<dbReference type="AlphaFoldDB" id="A0A941GJQ7"/>
<name>A0A941GJQ7_NIACI</name>
<evidence type="ECO:0000256" key="1">
    <source>
        <dbReference type="SAM" id="MobiDB-lite"/>
    </source>
</evidence>
<evidence type="ECO:0000256" key="2">
    <source>
        <dbReference type="SAM" id="SignalP"/>
    </source>
</evidence>
<feature type="compositionally biased region" description="Low complexity" evidence="1">
    <location>
        <begin position="50"/>
        <end position="59"/>
    </location>
</feature>
<dbReference type="Gene3D" id="1.20.1270.180">
    <property type="match status" value="1"/>
</dbReference>
<reference evidence="4" key="1">
    <citation type="submission" date="2021-04" db="EMBL/GenBank/DDBJ databases">
        <title>Genomic analysis of electroactive and textile dye degrading Bacillus circulans strain: DC10 isolated from constructed wetland-microbial fuel cells treating textile dye wastewaters.</title>
        <authorList>
            <person name="Patel D.U."/>
            <person name="Desai C.R."/>
        </authorList>
    </citation>
    <scope>NUCLEOTIDE SEQUENCE</scope>
    <source>
        <strain evidence="4">DC10</strain>
    </source>
</reference>
<evidence type="ECO:0000313" key="4">
    <source>
        <dbReference type="EMBL" id="MBR8671357.1"/>
    </source>
</evidence>
<evidence type="ECO:0000259" key="3">
    <source>
        <dbReference type="Pfam" id="PF07007"/>
    </source>
</evidence>
<dbReference type="PROSITE" id="PS51257">
    <property type="entry name" value="PROKAR_LIPOPROTEIN"/>
    <property type="match status" value="1"/>
</dbReference>
<protein>
    <submittedName>
        <fullName evidence="4">DUF1311 domain-containing protein</fullName>
    </submittedName>
</protein>
<feature type="compositionally biased region" description="Low complexity" evidence="1">
    <location>
        <begin position="31"/>
        <end position="43"/>
    </location>
</feature>
<dbReference type="PANTHER" id="PTHR39176">
    <property type="entry name" value="PERIPLASMIC PROTEIN-RELATED"/>
    <property type="match status" value="1"/>
</dbReference>
<feature type="domain" description="Lysozyme inhibitor LprI-like N-terminal" evidence="3">
    <location>
        <begin position="92"/>
        <end position="182"/>
    </location>
</feature>
<comment type="caution">
    <text evidence="4">The sequence shown here is derived from an EMBL/GenBank/DDBJ whole genome shotgun (WGS) entry which is preliminary data.</text>
</comment>
<organism evidence="4">
    <name type="scientific">Niallia circulans</name>
    <name type="common">Bacillus circulans</name>
    <dbReference type="NCBI Taxonomy" id="1397"/>
    <lineage>
        <taxon>Bacteria</taxon>
        <taxon>Bacillati</taxon>
        <taxon>Bacillota</taxon>
        <taxon>Bacilli</taxon>
        <taxon>Bacillales</taxon>
        <taxon>Bacillaceae</taxon>
        <taxon>Niallia</taxon>
    </lineage>
</organism>
<sequence length="187" mass="21087">MKGNKKFFITMLALVGVILAACGKTTDGTASSSDNLPSNNDSTQTEESDSSSNEDTATEPNDKEDTSNSLKDEYLEKLNEMDKKDREVPADTSKASTTVELEKEEAKRLDRWDEALNEIYSVLNEQLSAEEIEQLREEQRDWIKERDQKAKEASLKYEGGTMEGLEYVATQASVTKDRCYELVAKYM</sequence>
<feature type="chain" id="PRO_5039548874" evidence="2">
    <location>
        <begin position="21"/>
        <end position="187"/>
    </location>
</feature>
<feature type="signal peptide" evidence="2">
    <location>
        <begin position="1"/>
        <end position="20"/>
    </location>
</feature>
<gene>
    <name evidence="4" type="ORF">KD144_17610</name>
</gene>
<feature type="compositionally biased region" description="Basic and acidic residues" evidence="1">
    <location>
        <begin position="60"/>
        <end position="89"/>
    </location>
</feature>
<dbReference type="Pfam" id="PF07007">
    <property type="entry name" value="LprI"/>
    <property type="match status" value="1"/>
</dbReference>
<dbReference type="EMBL" id="JAGTPX010000021">
    <property type="protein sequence ID" value="MBR8671357.1"/>
    <property type="molecule type" value="Genomic_DNA"/>
</dbReference>
<dbReference type="InterPro" id="IPR009739">
    <property type="entry name" value="LprI-like_N"/>
</dbReference>
<proteinExistence type="predicted"/>
<feature type="region of interest" description="Disordered" evidence="1">
    <location>
        <begin position="26"/>
        <end position="99"/>
    </location>
</feature>
<keyword evidence="2" id="KW-0732">Signal</keyword>
<accession>A0A941GJQ7</accession>